<reference evidence="2 3" key="1">
    <citation type="submission" date="2020-04" db="EMBL/GenBank/DDBJ databases">
        <authorList>
            <person name="Depoorter E."/>
        </authorList>
    </citation>
    <scope>NUCLEOTIDE SEQUENCE [LARGE SCALE GENOMIC DNA]</scope>
    <source>
        <strain evidence="2 3">BCC0217</strain>
    </source>
</reference>
<protein>
    <submittedName>
        <fullName evidence="2">Uncharacterized protein</fullName>
    </submittedName>
</protein>
<name>A0A6J5JKX8_9BURK</name>
<feature type="region of interest" description="Disordered" evidence="1">
    <location>
        <begin position="297"/>
        <end position="372"/>
    </location>
</feature>
<feature type="compositionally biased region" description="Basic residues" evidence="1">
    <location>
        <begin position="320"/>
        <end position="332"/>
    </location>
</feature>
<accession>A0A6J5JKX8</accession>
<organism evidence="2 3">
    <name type="scientific">Burkholderia aenigmatica</name>
    <dbReference type="NCBI Taxonomy" id="2015348"/>
    <lineage>
        <taxon>Bacteria</taxon>
        <taxon>Pseudomonadati</taxon>
        <taxon>Pseudomonadota</taxon>
        <taxon>Betaproteobacteria</taxon>
        <taxon>Burkholderiales</taxon>
        <taxon>Burkholderiaceae</taxon>
        <taxon>Burkholderia</taxon>
        <taxon>Burkholderia cepacia complex</taxon>
    </lineage>
</organism>
<evidence type="ECO:0000313" key="2">
    <source>
        <dbReference type="EMBL" id="CAB3972399.1"/>
    </source>
</evidence>
<dbReference type="AlphaFoldDB" id="A0A6J5JKX8"/>
<sequence length="432" mass="48460">MALGIRMARRLLILVPRPARNATDLIGNRHRTLSEIRVELVRFAVIGPVAHDTCITADTLPLIETLQATTQRVLDHQSMLIRKAPTDMAATIRNGHQFAGMVVRVPHQRVGLFTVNTTGQLDRGNTLRMQLVVGQCQQATGAIVQSHGPHNLIVSFSLHLDPVAVPILEAPQLERFTIRIGTSTAEIAIHAIDRFDHIVATLSADQVNAFRHAEMALTRRHRRKHDIAPLLVPVRDRCNFVMFAREPQLDADRHAPSRPEQAVGTIIEAAIEALPNDRQRPGQHEVGIVRAIENLAAGDDVNRMPRRRPRQTTQPGTERTRRKIDRKTRHLALQKVAPTHLPAATHRERDTERRPQPPEPRSRLHIPHPLRPTADEDVVRAFGNRPVARRLVANPRSRLIVDIDAARPVGNHLRPGMIGTRNGIEIARLRRP</sequence>
<dbReference type="Proteomes" id="UP000494301">
    <property type="component" value="Unassembled WGS sequence"/>
</dbReference>
<proteinExistence type="predicted"/>
<feature type="compositionally biased region" description="Basic and acidic residues" evidence="1">
    <location>
        <begin position="345"/>
        <end position="362"/>
    </location>
</feature>
<gene>
    <name evidence="2" type="ORF">BLA3211_06947</name>
</gene>
<evidence type="ECO:0000256" key="1">
    <source>
        <dbReference type="SAM" id="MobiDB-lite"/>
    </source>
</evidence>
<dbReference type="EMBL" id="CABWIL020000033">
    <property type="protein sequence ID" value="CAB3972399.1"/>
    <property type="molecule type" value="Genomic_DNA"/>
</dbReference>
<evidence type="ECO:0000313" key="3">
    <source>
        <dbReference type="Proteomes" id="UP000494301"/>
    </source>
</evidence>